<reference evidence="1 2" key="1">
    <citation type="journal article" date="2023" name="Int. J. Mol. Sci.">
        <title>De Novo Assembly and Annotation of 11 Diverse Shrub Willow (Salix) Genomes Reveals Novel Gene Organization in Sex-Linked Regions.</title>
        <authorList>
            <person name="Hyden B."/>
            <person name="Feng K."/>
            <person name="Yates T.B."/>
            <person name="Jawdy S."/>
            <person name="Cereghino C."/>
            <person name="Smart L.B."/>
            <person name="Muchero W."/>
        </authorList>
    </citation>
    <scope>NUCLEOTIDE SEQUENCE [LARGE SCALE GENOMIC DNA]</scope>
    <source>
        <tissue evidence="1">Shoot tip</tissue>
    </source>
</reference>
<protein>
    <submittedName>
        <fullName evidence="1">Uncharacterized protein</fullName>
    </submittedName>
</protein>
<accession>A0AAD6NUP5</accession>
<dbReference type="AlphaFoldDB" id="A0AAD6NUP5"/>
<comment type="caution">
    <text evidence="1">The sequence shown here is derived from an EMBL/GenBank/DDBJ whole genome shotgun (WGS) entry which is preliminary data.</text>
</comment>
<sequence length="72" mass="8416">MEPCDVGFSYIRLTQSHDADSTAIFVASGDKFRFLMVPFCFFSCPRKNIFRIFKISTHQMVQNHKIFSFCPK</sequence>
<evidence type="ECO:0000313" key="2">
    <source>
        <dbReference type="Proteomes" id="UP001162972"/>
    </source>
</evidence>
<dbReference type="EMBL" id="JAPFFJ010000017">
    <property type="protein sequence ID" value="KAJ6405446.1"/>
    <property type="molecule type" value="Genomic_DNA"/>
</dbReference>
<proteinExistence type="predicted"/>
<organism evidence="1 2">
    <name type="scientific">Salix udensis</name>
    <dbReference type="NCBI Taxonomy" id="889485"/>
    <lineage>
        <taxon>Eukaryota</taxon>
        <taxon>Viridiplantae</taxon>
        <taxon>Streptophyta</taxon>
        <taxon>Embryophyta</taxon>
        <taxon>Tracheophyta</taxon>
        <taxon>Spermatophyta</taxon>
        <taxon>Magnoliopsida</taxon>
        <taxon>eudicotyledons</taxon>
        <taxon>Gunneridae</taxon>
        <taxon>Pentapetalae</taxon>
        <taxon>rosids</taxon>
        <taxon>fabids</taxon>
        <taxon>Malpighiales</taxon>
        <taxon>Salicaceae</taxon>
        <taxon>Saliceae</taxon>
        <taxon>Salix</taxon>
    </lineage>
</organism>
<gene>
    <name evidence="1" type="ORF">OIU84_013414</name>
</gene>
<name>A0AAD6NUP5_9ROSI</name>
<evidence type="ECO:0000313" key="1">
    <source>
        <dbReference type="EMBL" id="KAJ6405446.1"/>
    </source>
</evidence>
<dbReference type="Proteomes" id="UP001162972">
    <property type="component" value="Chromosome 2"/>
</dbReference>
<keyword evidence="2" id="KW-1185">Reference proteome</keyword>